<keyword evidence="5" id="KW-1185">Reference proteome</keyword>
<dbReference type="CDD" id="cd03809">
    <property type="entry name" value="GT4_MtfB-like"/>
    <property type="match status" value="1"/>
</dbReference>
<evidence type="ECO:0000259" key="3">
    <source>
        <dbReference type="Pfam" id="PF13439"/>
    </source>
</evidence>
<sequence>MARELLSAMFALDSEHRFYLFIDQAPTESMNLPNIEIVQVFPERPATDAAVANSSRSIGDMVQLYKAVSNAPLDLMFFPAVYSWFPVPLKLPTVVTLHDAIAEHFPEMIFPDWKGRLFWTLKVKLALWQCQRVMTVSHAAKAEIEQYLGVRSESIDVISEAPNKLFRQIDNPTACQDLRRRIGLPLNGELIVYVGGLAPHKNLQGFLEGFALARESQQLENVHVVLVGDYNGAGFHSNYGELQQLANDRRLKGRVHFTGFISDEDLVILYNDAMAVAMPSFSEGFGLPAVEAMACGTPILSSNKGALPEVVGDAGLFFDPYDITSISRAIKDMSTEHDLRHRLSNVAVSRAGTFTWERAAELALRHLEGAALRG</sequence>
<proteinExistence type="predicted"/>
<keyword evidence="1" id="KW-0808">Transferase</keyword>
<dbReference type="Gene3D" id="3.40.50.2000">
    <property type="entry name" value="Glycogen Phosphorylase B"/>
    <property type="match status" value="2"/>
</dbReference>
<dbReference type="Pfam" id="PF13439">
    <property type="entry name" value="Glyco_transf_4"/>
    <property type="match status" value="1"/>
</dbReference>
<dbReference type="InterPro" id="IPR001296">
    <property type="entry name" value="Glyco_trans_1"/>
</dbReference>
<dbReference type="Proteomes" id="UP001475781">
    <property type="component" value="Chromosome"/>
</dbReference>
<dbReference type="PANTHER" id="PTHR46401">
    <property type="entry name" value="GLYCOSYLTRANSFERASE WBBK-RELATED"/>
    <property type="match status" value="1"/>
</dbReference>
<dbReference type="PANTHER" id="PTHR46401:SF2">
    <property type="entry name" value="GLYCOSYLTRANSFERASE WBBK-RELATED"/>
    <property type="match status" value="1"/>
</dbReference>
<dbReference type="EMBL" id="CP101118">
    <property type="protein sequence ID" value="WZF89311.1"/>
    <property type="molecule type" value="Genomic_DNA"/>
</dbReference>
<name>A0ABZ2W3K9_9GAMM</name>
<accession>A0ABZ2W3K9</accession>
<dbReference type="RefSeq" id="WP_341582078.1">
    <property type="nucleotide sequence ID" value="NZ_CP101118.1"/>
</dbReference>
<feature type="domain" description="Glycosyl transferase family 1" evidence="2">
    <location>
        <begin position="178"/>
        <end position="346"/>
    </location>
</feature>
<dbReference type="SUPFAM" id="SSF53756">
    <property type="entry name" value="UDP-Glycosyltransferase/glycogen phosphorylase"/>
    <property type="match status" value="1"/>
</dbReference>
<evidence type="ECO:0000256" key="1">
    <source>
        <dbReference type="ARBA" id="ARBA00022679"/>
    </source>
</evidence>
<reference evidence="4 5" key="1">
    <citation type="submission" date="2022-07" db="EMBL/GenBank/DDBJ databases">
        <title>A copper resistant bacterium isolated from sediment samples of deep sea hydrothermal areas.</title>
        <authorList>
            <person name="Zeng X."/>
        </authorList>
    </citation>
    <scope>NUCLEOTIDE SEQUENCE [LARGE SCALE GENOMIC DNA]</scope>
    <source>
        <strain evidence="5">CuT 6</strain>
    </source>
</reference>
<organism evidence="4 5">
    <name type="scientific">Marinobacter metalliresistant</name>
    <dbReference type="NCBI Taxonomy" id="2961995"/>
    <lineage>
        <taxon>Bacteria</taxon>
        <taxon>Pseudomonadati</taxon>
        <taxon>Pseudomonadota</taxon>
        <taxon>Gammaproteobacteria</taxon>
        <taxon>Pseudomonadales</taxon>
        <taxon>Marinobacteraceae</taxon>
        <taxon>Marinobacter</taxon>
    </lineage>
</organism>
<evidence type="ECO:0000313" key="4">
    <source>
        <dbReference type="EMBL" id="WZF89311.1"/>
    </source>
</evidence>
<evidence type="ECO:0000259" key="2">
    <source>
        <dbReference type="Pfam" id="PF00534"/>
    </source>
</evidence>
<gene>
    <name evidence="4" type="ORF">NLK58_03600</name>
</gene>
<dbReference type="InterPro" id="IPR028098">
    <property type="entry name" value="Glyco_trans_4-like_N"/>
</dbReference>
<protein>
    <submittedName>
        <fullName evidence="4">Glycosyltransferase family 4 protein</fullName>
    </submittedName>
</protein>
<feature type="domain" description="Glycosyltransferase subfamily 4-like N-terminal" evidence="3">
    <location>
        <begin position="16"/>
        <end position="159"/>
    </location>
</feature>
<dbReference type="Pfam" id="PF00534">
    <property type="entry name" value="Glycos_transf_1"/>
    <property type="match status" value="1"/>
</dbReference>
<evidence type="ECO:0000313" key="5">
    <source>
        <dbReference type="Proteomes" id="UP001475781"/>
    </source>
</evidence>